<dbReference type="RefSeq" id="WP_162838566.1">
    <property type="nucleotide sequence ID" value="NZ_LKET01000039.1"/>
</dbReference>
<protein>
    <submittedName>
        <fullName evidence="1">Uncharacterized protein</fullName>
    </submittedName>
</protein>
<keyword evidence="2" id="KW-1185">Reference proteome</keyword>
<gene>
    <name evidence="1" type="ORF">OXPF_29100</name>
</gene>
<dbReference type="Proteomes" id="UP000050326">
    <property type="component" value="Unassembled WGS sequence"/>
</dbReference>
<accession>A0A0P8WYJ3</accession>
<evidence type="ECO:0000313" key="1">
    <source>
        <dbReference type="EMBL" id="KPU43469.1"/>
    </source>
</evidence>
<evidence type="ECO:0000313" key="2">
    <source>
        <dbReference type="Proteomes" id="UP000050326"/>
    </source>
</evidence>
<dbReference type="AlphaFoldDB" id="A0A0P8WYJ3"/>
<organism evidence="1 2">
    <name type="scientific">Oxobacter pfennigii</name>
    <dbReference type="NCBI Taxonomy" id="36849"/>
    <lineage>
        <taxon>Bacteria</taxon>
        <taxon>Bacillati</taxon>
        <taxon>Bacillota</taxon>
        <taxon>Clostridia</taxon>
        <taxon>Eubacteriales</taxon>
        <taxon>Clostridiaceae</taxon>
        <taxon>Oxobacter</taxon>
    </lineage>
</organism>
<reference evidence="1 2" key="1">
    <citation type="submission" date="2015-09" db="EMBL/GenBank/DDBJ databases">
        <title>Genome sequence of Oxobacter pfennigii DSM 3222.</title>
        <authorList>
            <person name="Poehlein A."/>
            <person name="Bengelsdorf F.R."/>
            <person name="Schiel-Bengelsdorf B."/>
            <person name="Duerre P."/>
            <person name="Daniel R."/>
        </authorList>
    </citation>
    <scope>NUCLEOTIDE SEQUENCE [LARGE SCALE GENOMIC DNA]</scope>
    <source>
        <strain evidence="1 2">DSM 3222</strain>
    </source>
</reference>
<dbReference type="EMBL" id="LKET01000039">
    <property type="protein sequence ID" value="KPU43469.1"/>
    <property type="molecule type" value="Genomic_DNA"/>
</dbReference>
<proteinExistence type="predicted"/>
<name>A0A0P8WYJ3_9CLOT</name>
<comment type="caution">
    <text evidence="1">The sequence shown here is derived from an EMBL/GenBank/DDBJ whole genome shotgun (WGS) entry which is preliminary data.</text>
</comment>
<sequence>MGKKEVTNQNNFKEKKDASFERCVDFMARMIEKYGQETEQDRNKIAS</sequence>
<dbReference type="STRING" id="36849.OXPF_29100"/>